<comment type="subcellular location">
    <subcellularLocation>
        <location evidence="1">Membrane</location>
        <topology evidence="1">Multi-pass membrane protein</topology>
    </subcellularLocation>
</comment>
<evidence type="ECO:0000256" key="4">
    <source>
        <dbReference type="ARBA" id="ARBA00023136"/>
    </source>
</evidence>
<gene>
    <name evidence="7" type="ORF">N5925_05595</name>
    <name evidence="8" type="ORF">QBL01_10790</name>
</gene>
<feature type="transmembrane region" description="Helical" evidence="5">
    <location>
        <begin position="51"/>
        <end position="70"/>
    </location>
</feature>
<dbReference type="InterPro" id="IPR012340">
    <property type="entry name" value="NA-bd_OB-fold"/>
</dbReference>
<evidence type="ECO:0000256" key="1">
    <source>
        <dbReference type="ARBA" id="ARBA00004141"/>
    </source>
</evidence>
<keyword evidence="2 5" id="KW-0812">Transmembrane</keyword>
<dbReference type="PANTHER" id="PTHR33507">
    <property type="entry name" value="INNER MEMBRANE PROTEIN YBBJ"/>
    <property type="match status" value="1"/>
</dbReference>
<evidence type="ECO:0000256" key="5">
    <source>
        <dbReference type="SAM" id="Phobius"/>
    </source>
</evidence>
<reference evidence="8" key="2">
    <citation type="submission" date="2023-04" db="EMBL/GenBank/DDBJ databases">
        <title>Molecular characterization of the Integrative and Conjugative elements harboring multidrug-resistance gene from Glaesserella (Haemophilus) parasuis.</title>
        <authorList>
            <person name="Che Y."/>
            <person name="Zhou L."/>
        </authorList>
    </citation>
    <scope>NUCLEOTIDE SEQUENCE</scope>
    <source>
        <strain evidence="8">Z44</strain>
    </source>
</reference>
<dbReference type="Proteomes" id="UP001148834">
    <property type="component" value="Unassembled WGS sequence"/>
</dbReference>
<evidence type="ECO:0000313" key="9">
    <source>
        <dbReference type="Proteomes" id="UP001148834"/>
    </source>
</evidence>
<evidence type="ECO:0000313" key="7">
    <source>
        <dbReference type="EMBL" id="MDD2168085.1"/>
    </source>
</evidence>
<name>A0A084EZ38_GLAPU</name>
<evidence type="ECO:0000259" key="6">
    <source>
        <dbReference type="Pfam" id="PF01957"/>
    </source>
</evidence>
<feature type="transmembrane region" description="Helical" evidence="5">
    <location>
        <begin position="12"/>
        <end position="45"/>
    </location>
</feature>
<dbReference type="Pfam" id="PF01957">
    <property type="entry name" value="NfeD"/>
    <property type="match status" value="1"/>
</dbReference>
<proteinExistence type="predicted"/>
<dbReference type="Proteomes" id="UP001222296">
    <property type="component" value="Chromosome"/>
</dbReference>
<keyword evidence="4 5" id="KW-0472">Membrane</keyword>
<dbReference type="InterPro" id="IPR052165">
    <property type="entry name" value="Membrane_assoc_protease"/>
</dbReference>
<dbReference type="OrthoDB" id="6402862at2"/>
<evidence type="ECO:0000256" key="3">
    <source>
        <dbReference type="ARBA" id="ARBA00022989"/>
    </source>
</evidence>
<dbReference type="GO" id="GO:0005886">
    <property type="term" value="C:plasma membrane"/>
    <property type="evidence" value="ECO:0007669"/>
    <property type="project" value="TreeGrafter"/>
</dbReference>
<organism evidence="7 9">
    <name type="scientific">Glaesserella parasuis</name>
    <name type="common">Haemophilus parasuis</name>
    <dbReference type="NCBI Taxonomy" id="738"/>
    <lineage>
        <taxon>Bacteria</taxon>
        <taxon>Pseudomonadati</taxon>
        <taxon>Pseudomonadota</taxon>
        <taxon>Gammaproteobacteria</taxon>
        <taxon>Pasteurellales</taxon>
        <taxon>Pasteurellaceae</taxon>
        <taxon>Glaesserella</taxon>
    </lineage>
</organism>
<dbReference type="AlphaFoldDB" id="A0A084EZ38"/>
<keyword evidence="3 5" id="KW-1133">Transmembrane helix</keyword>
<sequence>MEWLSGWTAWLIFGFILLILETLIAGIFIMWWGFAAIIVAILLILFPNIELGWQATIFAVLAILFSLAWWKYQHSKDQQEDQQADLNARDHAMIGLQGTVVEVLDSGVARGKFGDTTWRVIGNTLKVGDNIQVEKVDGITLFVRVV</sequence>
<reference evidence="7" key="1">
    <citation type="submission" date="2022-09" db="EMBL/GenBank/DDBJ databases">
        <title>Molecular characterization of Glaesserella parasuis strains circulating in commercial swine farms using whole-genome sequencing.</title>
        <authorList>
            <person name="Mugabi R."/>
            <person name="Clavijo M."/>
            <person name="Li G."/>
        </authorList>
    </citation>
    <scope>NUCLEOTIDE SEQUENCE</scope>
    <source>
        <strain evidence="7">0435-53</strain>
    </source>
</reference>
<dbReference type="PANTHER" id="PTHR33507:SF3">
    <property type="entry name" value="INNER MEMBRANE PROTEIN YBBJ"/>
    <property type="match status" value="1"/>
</dbReference>
<dbReference type="RefSeq" id="WP_021112983.1">
    <property type="nucleotide sequence ID" value="NZ_CBCRUP010000030.1"/>
</dbReference>
<feature type="domain" description="NfeD-like C-terminal" evidence="6">
    <location>
        <begin position="91"/>
        <end position="144"/>
    </location>
</feature>
<dbReference type="Gene3D" id="2.40.50.140">
    <property type="entry name" value="Nucleic acid-binding proteins"/>
    <property type="match status" value="1"/>
</dbReference>
<dbReference type="EMBL" id="JAODIR010000023">
    <property type="protein sequence ID" value="MDD2168085.1"/>
    <property type="molecule type" value="Genomic_DNA"/>
</dbReference>
<dbReference type="SUPFAM" id="SSF141322">
    <property type="entry name" value="NfeD domain-like"/>
    <property type="match status" value="1"/>
</dbReference>
<dbReference type="InterPro" id="IPR002810">
    <property type="entry name" value="NfeD-like_C"/>
</dbReference>
<dbReference type="EMBL" id="CP121769">
    <property type="protein sequence ID" value="WGE09696.1"/>
    <property type="molecule type" value="Genomic_DNA"/>
</dbReference>
<evidence type="ECO:0000256" key="2">
    <source>
        <dbReference type="ARBA" id="ARBA00022692"/>
    </source>
</evidence>
<protein>
    <submittedName>
        <fullName evidence="7">NfeD family protein</fullName>
    </submittedName>
</protein>
<evidence type="ECO:0000313" key="8">
    <source>
        <dbReference type="EMBL" id="WGE09696.1"/>
    </source>
</evidence>
<accession>A0A084EZ38</accession>